<dbReference type="PRINTS" id="PR01345">
    <property type="entry name" value="CERVTRCPTASE"/>
</dbReference>
<sequence>MGNTTIGLLAYADDLAILGNNLDTVKQNCRKLINVAGKCGLKINDKKTEYVIIGRRSREYQPGEFMEIDNHKFKRASHFKYLGSIITQDSDLKMEMDTRILMGNRCFFGLGSMFSSKILSTKLKIQLYMTLIRPVVLYGSETWTLRKVEEKRLAVFERKILRRIYGPCIDSDTREWTIRHNDELKNLYQKPDIISEINRRRLMWAGHAWRKEGSFIKAVIKENPAGKRYRIKKEVKAVERNTQWREAAEDRERWRQICLQGWS</sequence>
<dbReference type="InterPro" id="IPR000477">
    <property type="entry name" value="RT_dom"/>
</dbReference>
<proteinExistence type="predicted"/>
<dbReference type="EMBL" id="CABPRJ010001433">
    <property type="protein sequence ID" value="VVC36480.1"/>
    <property type="molecule type" value="Genomic_DNA"/>
</dbReference>
<dbReference type="InterPro" id="IPR043128">
    <property type="entry name" value="Rev_trsase/Diguanyl_cyclase"/>
</dbReference>
<keyword evidence="3" id="KW-1185">Reference proteome</keyword>
<dbReference type="InterPro" id="IPR043502">
    <property type="entry name" value="DNA/RNA_pol_sf"/>
</dbReference>
<dbReference type="OrthoDB" id="6617084at2759"/>
<protein>
    <submittedName>
        <fullName evidence="2">Reverse transcriptase domain</fullName>
    </submittedName>
</protein>
<dbReference type="Gene3D" id="3.30.70.270">
    <property type="match status" value="1"/>
</dbReference>
<dbReference type="AlphaFoldDB" id="A0A5E4MY70"/>
<name>A0A5E4MY70_9HEMI</name>
<gene>
    <name evidence="2" type="ORF">CINCED_3A016226</name>
</gene>
<dbReference type="PANTHER" id="PTHR47027">
    <property type="entry name" value="REVERSE TRANSCRIPTASE DOMAIN-CONTAINING PROTEIN"/>
    <property type="match status" value="1"/>
</dbReference>
<evidence type="ECO:0000313" key="3">
    <source>
        <dbReference type="Proteomes" id="UP000325440"/>
    </source>
</evidence>
<keyword evidence="2" id="KW-0808">Transferase</keyword>
<keyword evidence="2" id="KW-0548">Nucleotidyltransferase</keyword>
<reference evidence="2 3" key="1">
    <citation type="submission" date="2019-08" db="EMBL/GenBank/DDBJ databases">
        <authorList>
            <person name="Alioto T."/>
            <person name="Alioto T."/>
            <person name="Gomez Garrido J."/>
        </authorList>
    </citation>
    <scope>NUCLEOTIDE SEQUENCE [LARGE SCALE GENOMIC DNA]</scope>
</reference>
<evidence type="ECO:0000259" key="1">
    <source>
        <dbReference type="PROSITE" id="PS50878"/>
    </source>
</evidence>
<accession>A0A5E4MY70</accession>
<dbReference type="Pfam" id="PF00078">
    <property type="entry name" value="RVT_1"/>
    <property type="match status" value="1"/>
</dbReference>
<keyword evidence="2" id="KW-0695">RNA-directed DNA polymerase</keyword>
<evidence type="ECO:0000313" key="2">
    <source>
        <dbReference type="EMBL" id="VVC36480.1"/>
    </source>
</evidence>
<organism evidence="2 3">
    <name type="scientific">Cinara cedri</name>
    <dbReference type="NCBI Taxonomy" id="506608"/>
    <lineage>
        <taxon>Eukaryota</taxon>
        <taxon>Metazoa</taxon>
        <taxon>Ecdysozoa</taxon>
        <taxon>Arthropoda</taxon>
        <taxon>Hexapoda</taxon>
        <taxon>Insecta</taxon>
        <taxon>Pterygota</taxon>
        <taxon>Neoptera</taxon>
        <taxon>Paraneoptera</taxon>
        <taxon>Hemiptera</taxon>
        <taxon>Sternorrhyncha</taxon>
        <taxon>Aphidomorpha</taxon>
        <taxon>Aphidoidea</taxon>
        <taxon>Aphididae</taxon>
        <taxon>Lachninae</taxon>
        <taxon>Cinara</taxon>
    </lineage>
</organism>
<feature type="domain" description="Reverse transcriptase" evidence="1">
    <location>
        <begin position="1"/>
        <end position="86"/>
    </location>
</feature>
<dbReference type="PROSITE" id="PS50878">
    <property type="entry name" value="RT_POL"/>
    <property type="match status" value="1"/>
</dbReference>
<dbReference type="Proteomes" id="UP000325440">
    <property type="component" value="Unassembled WGS sequence"/>
</dbReference>
<dbReference type="GO" id="GO:0003964">
    <property type="term" value="F:RNA-directed DNA polymerase activity"/>
    <property type="evidence" value="ECO:0007669"/>
    <property type="project" value="UniProtKB-KW"/>
</dbReference>
<dbReference type="SUPFAM" id="SSF56672">
    <property type="entry name" value="DNA/RNA polymerases"/>
    <property type="match status" value="1"/>
</dbReference>
<dbReference type="PANTHER" id="PTHR47027:SF29">
    <property type="entry name" value="C2H2-TYPE DOMAIN-CONTAINING PROTEIN"/>
    <property type="match status" value="1"/>
</dbReference>